<dbReference type="SUPFAM" id="SSF55785">
    <property type="entry name" value="PYP-like sensor domain (PAS domain)"/>
    <property type="match status" value="4"/>
</dbReference>
<dbReference type="PROSITE" id="PS50112">
    <property type="entry name" value="PAS"/>
    <property type="match status" value="2"/>
</dbReference>
<keyword evidence="5" id="KW-0418">Kinase</keyword>
<dbReference type="SMART" id="SM00091">
    <property type="entry name" value="PAS"/>
    <property type="match status" value="3"/>
</dbReference>
<keyword evidence="4" id="KW-0808">Transferase</keyword>
<dbReference type="Pfam" id="PF00072">
    <property type="entry name" value="Response_reg"/>
    <property type="match status" value="1"/>
</dbReference>
<dbReference type="PROSITE" id="PS50113">
    <property type="entry name" value="PAC"/>
    <property type="match status" value="3"/>
</dbReference>
<evidence type="ECO:0000256" key="5">
    <source>
        <dbReference type="ARBA" id="ARBA00022777"/>
    </source>
</evidence>
<evidence type="ECO:0000256" key="6">
    <source>
        <dbReference type="PROSITE-ProRule" id="PRU00169"/>
    </source>
</evidence>
<dbReference type="SUPFAM" id="SSF55874">
    <property type="entry name" value="ATPase domain of HSP90 chaperone/DNA topoisomerase II/histidine kinase"/>
    <property type="match status" value="1"/>
</dbReference>
<dbReference type="EMBL" id="JAVIZX010000001">
    <property type="protein sequence ID" value="MDR6215690.1"/>
    <property type="molecule type" value="Genomic_DNA"/>
</dbReference>
<dbReference type="SMART" id="SM00388">
    <property type="entry name" value="HisKA"/>
    <property type="match status" value="1"/>
</dbReference>
<dbReference type="InterPro" id="IPR001789">
    <property type="entry name" value="Sig_transdc_resp-reg_receiver"/>
</dbReference>
<proteinExistence type="predicted"/>
<dbReference type="Gene3D" id="3.30.450.20">
    <property type="entry name" value="PAS domain"/>
    <property type="match status" value="4"/>
</dbReference>
<dbReference type="RefSeq" id="WP_309830522.1">
    <property type="nucleotide sequence ID" value="NZ_JAVIZX010000001.1"/>
</dbReference>
<dbReference type="InterPro" id="IPR003594">
    <property type="entry name" value="HATPase_dom"/>
</dbReference>
<dbReference type="SUPFAM" id="SSF52172">
    <property type="entry name" value="CheY-like"/>
    <property type="match status" value="1"/>
</dbReference>
<keyword evidence="12" id="KW-1185">Reference proteome</keyword>
<evidence type="ECO:0000256" key="3">
    <source>
        <dbReference type="ARBA" id="ARBA00022553"/>
    </source>
</evidence>
<dbReference type="InterPro" id="IPR005467">
    <property type="entry name" value="His_kinase_dom"/>
</dbReference>
<reference evidence="11 12" key="1">
    <citation type="submission" date="2023-08" db="EMBL/GenBank/DDBJ databases">
        <title>Functional and genomic diversity of the sorghum phyllosphere microbiome.</title>
        <authorList>
            <person name="Shade A."/>
        </authorList>
    </citation>
    <scope>NUCLEOTIDE SEQUENCE [LARGE SCALE GENOMIC DNA]</scope>
    <source>
        <strain evidence="11 12">SORGH_AS_0335</strain>
    </source>
</reference>
<keyword evidence="3 6" id="KW-0597">Phosphoprotein</keyword>
<feature type="domain" description="PAC" evidence="10">
    <location>
        <begin position="118"/>
        <end position="171"/>
    </location>
</feature>
<protein>
    <recommendedName>
        <fullName evidence="2">histidine kinase</fullName>
        <ecNumber evidence="2">2.7.13.3</ecNumber>
    </recommendedName>
</protein>
<evidence type="ECO:0000259" key="8">
    <source>
        <dbReference type="PROSITE" id="PS50110"/>
    </source>
</evidence>
<comment type="catalytic activity">
    <reaction evidence="1">
        <text>ATP + protein L-histidine = ADP + protein N-phospho-L-histidine.</text>
        <dbReference type="EC" id="2.7.13.3"/>
    </reaction>
</comment>
<accession>A0ABU1IEZ4</accession>
<evidence type="ECO:0000313" key="11">
    <source>
        <dbReference type="EMBL" id="MDR6215690.1"/>
    </source>
</evidence>
<dbReference type="CDD" id="cd00130">
    <property type="entry name" value="PAS"/>
    <property type="match status" value="2"/>
</dbReference>
<evidence type="ECO:0000256" key="1">
    <source>
        <dbReference type="ARBA" id="ARBA00000085"/>
    </source>
</evidence>
<dbReference type="Pfam" id="PF08448">
    <property type="entry name" value="PAS_4"/>
    <property type="match status" value="2"/>
</dbReference>
<comment type="caution">
    <text evidence="11">The sequence shown here is derived from an EMBL/GenBank/DDBJ whole genome shotgun (WGS) entry which is preliminary data.</text>
</comment>
<dbReference type="EC" id="2.7.13.3" evidence="2"/>
<dbReference type="InterPro" id="IPR003661">
    <property type="entry name" value="HisK_dim/P_dom"/>
</dbReference>
<evidence type="ECO:0000259" key="9">
    <source>
        <dbReference type="PROSITE" id="PS50112"/>
    </source>
</evidence>
<dbReference type="PROSITE" id="PS50110">
    <property type="entry name" value="RESPONSE_REGULATORY"/>
    <property type="match status" value="1"/>
</dbReference>
<evidence type="ECO:0000256" key="4">
    <source>
        <dbReference type="ARBA" id="ARBA00022679"/>
    </source>
</evidence>
<dbReference type="NCBIfam" id="TIGR00229">
    <property type="entry name" value="sensory_box"/>
    <property type="match status" value="2"/>
</dbReference>
<dbReference type="InterPro" id="IPR000014">
    <property type="entry name" value="PAS"/>
</dbReference>
<organism evidence="11 12">
    <name type="scientific">Paracidovorax wautersii</name>
    <dbReference type="NCBI Taxonomy" id="1177982"/>
    <lineage>
        <taxon>Bacteria</taxon>
        <taxon>Pseudomonadati</taxon>
        <taxon>Pseudomonadota</taxon>
        <taxon>Betaproteobacteria</taxon>
        <taxon>Burkholderiales</taxon>
        <taxon>Comamonadaceae</taxon>
        <taxon>Paracidovorax</taxon>
    </lineage>
</organism>
<evidence type="ECO:0000256" key="2">
    <source>
        <dbReference type="ARBA" id="ARBA00012438"/>
    </source>
</evidence>
<feature type="domain" description="PAS" evidence="9">
    <location>
        <begin position="455"/>
        <end position="495"/>
    </location>
</feature>
<dbReference type="InterPro" id="IPR013767">
    <property type="entry name" value="PAS_fold"/>
</dbReference>
<dbReference type="InterPro" id="IPR013655">
    <property type="entry name" value="PAS_fold_3"/>
</dbReference>
<evidence type="ECO:0000259" key="10">
    <source>
        <dbReference type="PROSITE" id="PS50113"/>
    </source>
</evidence>
<feature type="domain" description="PAC" evidence="10">
    <location>
        <begin position="376"/>
        <end position="428"/>
    </location>
</feature>
<dbReference type="CDD" id="cd00082">
    <property type="entry name" value="HisKA"/>
    <property type="match status" value="1"/>
</dbReference>
<feature type="modified residue" description="4-aspartylphosphate" evidence="6">
    <location>
        <position position="873"/>
    </location>
</feature>
<feature type="domain" description="Histidine kinase" evidence="7">
    <location>
        <begin position="579"/>
        <end position="803"/>
    </location>
</feature>
<dbReference type="Pfam" id="PF08447">
    <property type="entry name" value="PAS_3"/>
    <property type="match status" value="1"/>
</dbReference>
<feature type="domain" description="Response regulatory" evidence="8">
    <location>
        <begin position="823"/>
        <end position="939"/>
    </location>
</feature>
<dbReference type="Pfam" id="PF02518">
    <property type="entry name" value="HATPase_c"/>
    <property type="match status" value="1"/>
</dbReference>
<dbReference type="Gene3D" id="3.40.50.2300">
    <property type="match status" value="1"/>
</dbReference>
<dbReference type="Gene3D" id="3.30.565.10">
    <property type="entry name" value="Histidine kinase-like ATPase, C-terminal domain"/>
    <property type="match status" value="1"/>
</dbReference>
<dbReference type="InterPro" id="IPR004358">
    <property type="entry name" value="Sig_transdc_His_kin-like_C"/>
</dbReference>
<dbReference type="PRINTS" id="PR00344">
    <property type="entry name" value="BCTRLSENSOR"/>
</dbReference>
<dbReference type="SMART" id="SM00086">
    <property type="entry name" value="PAC"/>
    <property type="match status" value="4"/>
</dbReference>
<dbReference type="InterPro" id="IPR052162">
    <property type="entry name" value="Sensor_kinase/Photoreceptor"/>
</dbReference>
<dbReference type="SMART" id="SM00387">
    <property type="entry name" value="HATPase_c"/>
    <property type="match status" value="1"/>
</dbReference>
<evidence type="ECO:0000259" key="7">
    <source>
        <dbReference type="PROSITE" id="PS50109"/>
    </source>
</evidence>
<gene>
    <name evidence="11" type="ORF">QE399_003379</name>
</gene>
<dbReference type="PANTHER" id="PTHR43304">
    <property type="entry name" value="PHYTOCHROME-LIKE PROTEIN CPH1"/>
    <property type="match status" value="1"/>
</dbReference>
<feature type="domain" description="PAC" evidence="10">
    <location>
        <begin position="247"/>
        <end position="302"/>
    </location>
</feature>
<dbReference type="InterPro" id="IPR001610">
    <property type="entry name" value="PAC"/>
</dbReference>
<dbReference type="Proteomes" id="UP001267710">
    <property type="component" value="Unassembled WGS sequence"/>
</dbReference>
<dbReference type="SMART" id="SM00448">
    <property type="entry name" value="REC"/>
    <property type="match status" value="1"/>
</dbReference>
<dbReference type="InterPro" id="IPR036890">
    <property type="entry name" value="HATPase_C_sf"/>
</dbReference>
<dbReference type="Pfam" id="PF00989">
    <property type="entry name" value="PAS"/>
    <property type="match status" value="1"/>
</dbReference>
<dbReference type="CDD" id="cd18161">
    <property type="entry name" value="REC_hyHK_blue-like"/>
    <property type="match status" value="1"/>
</dbReference>
<dbReference type="SUPFAM" id="SSF47384">
    <property type="entry name" value="Homodimeric domain of signal transducing histidine kinase"/>
    <property type="match status" value="1"/>
</dbReference>
<evidence type="ECO:0000313" key="12">
    <source>
        <dbReference type="Proteomes" id="UP001267710"/>
    </source>
</evidence>
<dbReference type="PANTHER" id="PTHR43304:SF1">
    <property type="entry name" value="PAC DOMAIN-CONTAINING PROTEIN"/>
    <property type="match status" value="1"/>
</dbReference>
<dbReference type="Pfam" id="PF00512">
    <property type="entry name" value="HisKA"/>
    <property type="match status" value="1"/>
</dbReference>
<sequence>MSSLPIQPSEMPPFLRGGSIMGGLIAEVDWAATALGPLEQWSPSLRGTVALMLRADVPMALLWGRTGVMLYNDPYIDIAHQRHPVCLGVSVFDAWPEVAGFNQRVIEHCLAGRTLRYTDQEFTFLRRGTPEQVWLDLNYSPVPDEDGEPAGVLVLLTETTERVRADQQAQNERERLRHMFAQAPGFMCLLSGPEHVFAQANTAYIQLVGGRDVIGQRVRDALPELAGQGFLEALDTVYTTGAPIHGEGRPALLQREPGGPLETRYVDFVFQPMRNDDGSVVGIFVQGSDVTERHSAQEGLRLSETRLRSLVQAMPHPVWNAGADDQVFWVNDRMAQATGLAAEQLLGEGWAAIVHPDDLPAVQESWAQSRAHGTTQEIEWRMRCADGSYRWHLARSVPVRGEDGQVLNWVGTHTDIDDQKSAAHMLGNLNQLLEQQLAERTADRDRMWQLSTDVMVVTDLGGHVLSANPAFTRVLGWTSCELLGRELCSLQHPDDAQRSLELWNAPNPCPTTLRWESRYRHSDGSYRTLEWVAVRDAHYMHGVGRDVTADRAAAATLRRTEAALYQAQKMETVGQLTGGVAHDFNNLLQVISGNLQLLSRVAKLDDRSSKFVSNALSGVQRGAKLASQLLAFARRQPLEPRAVHLGRFIAGMEEMLGRTLGEAVEISTASAPDLWHCAVDPNQAENAVLNLVLNARDAMPQGMGRITLTAANAHLDEAAVRAHPELQAGPYVMLSVEDNGSGMAPDVLAKVFEPFFSTKPDGKGTGLGLSMVYGFVAQSGGHIAIDSVEGQGTTVRLYLPCTDAPPEEPAPLPVPDDTLGTGTILVAEDDEAVRQAVVEMLSHMGYRVLQARDAASALAIVEAGESIDLLFTDVVMPGPLRSPELARRARERLPGLAVLFTSGYTRQAIEHDGRLDAGVELLSKPYTEEALRQRVRTVLAQQRAMPPQSA</sequence>
<dbReference type="Gene3D" id="1.10.287.130">
    <property type="match status" value="1"/>
</dbReference>
<dbReference type="InterPro" id="IPR036097">
    <property type="entry name" value="HisK_dim/P_sf"/>
</dbReference>
<dbReference type="InterPro" id="IPR011006">
    <property type="entry name" value="CheY-like_superfamily"/>
</dbReference>
<dbReference type="PROSITE" id="PS50109">
    <property type="entry name" value="HIS_KIN"/>
    <property type="match status" value="1"/>
</dbReference>
<feature type="domain" description="PAS" evidence="9">
    <location>
        <begin position="303"/>
        <end position="373"/>
    </location>
</feature>
<dbReference type="InterPro" id="IPR013656">
    <property type="entry name" value="PAS_4"/>
</dbReference>
<dbReference type="InterPro" id="IPR000700">
    <property type="entry name" value="PAS-assoc_C"/>
</dbReference>
<name>A0ABU1IEZ4_9BURK</name>
<dbReference type="InterPro" id="IPR035965">
    <property type="entry name" value="PAS-like_dom_sf"/>
</dbReference>